<name>A0A557SUF9_9ARCH</name>
<evidence type="ECO:0000313" key="2">
    <source>
        <dbReference type="Proteomes" id="UP000315289"/>
    </source>
</evidence>
<reference evidence="1 2" key="1">
    <citation type="journal article" date="2019" name="Front. Microbiol.">
        <title>Ammonia Oxidation by the Arctic Terrestrial Thaumarchaeote Candidatus Nitrosocosmicus arcticus Is Stimulated by Increasing Temperatures.</title>
        <authorList>
            <person name="Alves R.J.E."/>
            <person name="Kerou M."/>
            <person name="Zappe A."/>
            <person name="Bittner R."/>
            <person name="Abby S.S."/>
            <person name="Schmidt H.A."/>
            <person name="Pfeifer K."/>
            <person name="Schleper C."/>
        </authorList>
    </citation>
    <scope>NUCLEOTIDE SEQUENCE [LARGE SCALE GENOMIC DNA]</scope>
    <source>
        <strain evidence="1 2">Kfb</strain>
    </source>
</reference>
<gene>
    <name evidence="1" type="ORF">NARC_90148</name>
</gene>
<dbReference type="Proteomes" id="UP000315289">
    <property type="component" value="Unassembled WGS sequence"/>
</dbReference>
<evidence type="ECO:0000313" key="1">
    <source>
        <dbReference type="EMBL" id="TVP40242.1"/>
    </source>
</evidence>
<organism evidence="1 2">
    <name type="scientific">Candidatus Nitrosocosmicus arcticus</name>
    <dbReference type="NCBI Taxonomy" id="2035267"/>
    <lineage>
        <taxon>Archaea</taxon>
        <taxon>Nitrososphaerota</taxon>
        <taxon>Nitrososphaeria</taxon>
        <taxon>Nitrososphaerales</taxon>
        <taxon>Nitrososphaeraceae</taxon>
        <taxon>Candidatus Nitrosocosmicus</taxon>
    </lineage>
</organism>
<dbReference type="AlphaFoldDB" id="A0A557SUF9"/>
<sequence length="42" mass="5014">MIVLFSTGEEHKLFNIWKLGYLWAPENQNNEIRIEISPLLKK</sequence>
<accession>A0A557SUF9</accession>
<proteinExistence type="predicted"/>
<keyword evidence="2" id="KW-1185">Reference proteome</keyword>
<protein>
    <submittedName>
        <fullName evidence="1">Uncharacterized protein</fullName>
    </submittedName>
</protein>
<dbReference type="EMBL" id="VOAH01000009">
    <property type="protein sequence ID" value="TVP40242.1"/>
    <property type="molecule type" value="Genomic_DNA"/>
</dbReference>
<comment type="caution">
    <text evidence="1">The sequence shown here is derived from an EMBL/GenBank/DDBJ whole genome shotgun (WGS) entry which is preliminary data.</text>
</comment>